<protein>
    <submittedName>
        <fullName evidence="3">Uncharacterized protein</fullName>
    </submittedName>
</protein>
<reference evidence="2 4" key="2">
    <citation type="submission" date="2020-02" db="EMBL/GenBank/DDBJ databases">
        <title>Whole genome shotgun sequence of Streptomyces gougerotii NBRC 13043.</title>
        <authorList>
            <person name="Ichikawa N."/>
            <person name="Komaki H."/>
            <person name="Tamura T."/>
        </authorList>
    </citation>
    <scope>NUCLEOTIDE SEQUENCE [LARGE SCALE GENOMIC DNA]</scope>
    <source>
        <strain evidence="2 4">NBRC 13043</strain>
    </source>
</reference>
<evidence type="ECO:0000256" key="1">
    <source>
        <dbReference type="SAM" id="MobiDB-lite"/>
    </source>
</evidence>
<organism evidence="3 5">
    <name type="scientific">Streptomyces gougerotii</name>
    <dbReference type="NCBI Taxonomy" id="53448"/>
    <lineage>
        <taxon>Bacteria</taxon>
        <taxon>Bacillati</taxon>
        <taxon>Actinomycetota</taxon>
        <taxon>Actinomycetes</taxon>
        <taxon>Kitasatosporales</taxon>
        <taxon>Streptomycetaceae</taxon>
        <taxon>Streptomyces</taxon>
        <taxon>Streptomyces diastaticus group</taxon>
    </lineage>
</organism>
<feature type="compositionally biased region" description="Low complexity" evidence="1">
    <location>
        <begin position="51"/>
        <end position="60"/>
    </location>
</feature>
<gene>
    <name evidence="3" type="ORF">GCM10010227_45930</name>
    <name evidence="2" type="ORF">Sgou_07600</name>
</gene>
<comment type="caution">
    <text evidence="3">The sequence shown here is derived from an EMBL/GenBank/DDBJ whole genome shotgun (WGS) entry which is preliminary data.</text>
</comment>
<feature type="region of interest" description="Disordered" evidence="1">
    <location>
        <begin position="20"/>
        <end position="76"/>
    </location>
</feature>
<name>A0A8H9HSZ7_9ACTN</name>
<dbReference type="AlphaFoldDB" id="A0A8H9HSZ7"/>
<reference evidence="3" key="3">
    <citation type="submission" date="2020-09" db="EMBL/GenBank/DDBJ databases">
        <authorList>
            <person name="Sun Q."/>
            <person name="Ohkuma M."/>
        </authorList>
    </citation>
    <scope>NUCLEOTIDE SEQUENCE</scope>
    <source>
        <strain evidence="3">JCM 4136</strain>
    </source>
</reference>
<evidence type="ECO:0000313" key="2">
    <source>
        <dbReference type="EMBL" id="GFH76090.1"/>
    </source>
</evidence>
<dbReference type="EMBL" id="BLLO01000011">
    <property type="protein sequence ID" value="GFH76090.1"/>
    <property type="molecule type" value="Genomic_DNA"/>
</dbReference>
<accession>A0A8H9HSZ7</accession>
<sequence length="76" mass="7950">MRAENGHTAILTAAVNRFSPPRDARAQERGSTGRRILGTGAGRRTRAALEPGAGASAHPPAGERNHFAPPIADPEE</sequence>
<proteinExistence type="predicted"/>
<dbReference type="Proteomes" id="UP000480804">
    <property type="component" value="Unassembled WGS sequence"/>
</dbReference>
<evidence type="ECO:0000313" key="4">
    <source>
        <dbReference type="Proteomes" id="UP000480804"/>
    </source>
</evidence>
<reference evidence="3" key="1">
    <citation type="journal article" date="2014" name="Int. J. Syst. Evol. Microbiol.">
        <title>Complete genome sequence of Corynebacterium casei LMG S-19264T (=DSM 44701T), isolated from a smear-ripened cheese.</title>
        <authorList>
            <consortium name="US DOE Joint Genome Institute (JGI-PGF)"/>
            <person name="Walter F."/>
            <person name="Albersmeier A."/>
            <person name="Kalinowski J."/>
            <person name="Ruckert C."/>
        </authorList>
    </citation>
    <scope>NUCLEOTIDE SEQUENCE</scope>
    <source>
        <strain evidence="3">JCM 4136</strain>
    </source>
</reference>
<keyword evidence="4" id="KW-1185">Reference proteome</keyword>
<dbReference type="Proteomes" id="UP000660975">
    <property type="component" value="Unassembled WGS sequence"/>
</dbReference>
<evidence type="ECO:0000313" key="5">
    <source>
        <dbReference type="Proteomes" id="UP000660975"/>
    </source>
</evidence>
<evidence type="ECO:0000313" key="3">
    <source>
        <dbReference type="EMBL" id="GGU86286.1"/>
    </source>
</evidence>
<dbReference type="EMBL" id="BMSC01000017">
    <property type="protein sequence ID" value="GGU86286.1"/>
    <property type="molecule type" value="Genomic_DNA"/>
</dbReference>